<sequence>MREFIISLTIASALALTAVPTQGLTQAPAASTARISFVGLNLATPADAAKFAARVNATAEDVCHDMARGNPNGAFTMAGCKRAVRQQAMSQLSKDQRQSLRIASRANTVALASR</sequence>
<evidence type="ECO:0000313" key="1">
    <source>
        <dbReference type="EMBL" id="MDR6531949.1"/>
    </source>
</evidence>
<evidence type="ECO:0000313" key="2">
    <source>
        <dbReference type="Proteomes" id="UP001262754"/>
    </source>
</evidence>
<accession>A0ABU1N0K5</accession>
<dbReference type="EMBL" id="JAVDRL010000007">
    <property type="protein sequence ID" value="MDR6531949.1"/>
    <property type="molecule type" value="Genomic_DNA"/>
</dbReference>
<organism evidence="1 2">
    <name type="scientific">Caulobacter rhizosphaerae</name>
    <dbReference type="NCBI Taxonomy" id="2010972"/>
    <lineage>
        <taxon>Bacteria</taxon>
        <taxon>Pseudomonadati</taxon>
        <taxon>Pseudomonadota</taxon>
        <taxon>Alphaproteobacteria</taxon>
        <taxon>Caulobacterales</taxon>
        <taxon>Caulobacteraceae</taxon>
        <taxon>Caulobacter</taxon>
    </lineage>
</organism>
<dbReference type="Proteomes" id="UP001262754">
    <property type="component" value="Unassembled WGS sequence"/>
</dbReference>
<reference evidence="1 2" key="1">
    <citation type="submission" date="2023-07" db="EMBL/GenBank/DDBJ databases">
        <title>Sorghum-associated microbial communities from plants grown in Nebraska, USA.</title>
        <authorList>
            <person name="Schachtman D."/>
        </authorList>
    </citation>
    <scope>NUCLEOTIDE SEQUENCE [LARGE SCALE GENOMIC DNA]</scope>
    <source>
        <strain evidence="1 2">DS2154</strain>
    </source>
</reference>
<dbReference type="RefSeq" id="WP_056751832.1">
    <property type="nucleotide sequence ID" value="NZ_CP048815.1"/>
</dbReference>
<comment type="caution">
    <text evidence="1">The sequence shown here is derived from an EMBL/GenBank/DDBJ whole genome shotgun (WGS) entry which is preliminary data.</text>
</comment>
<keyword evidence="2" id="KW-1185">Reference proteome</keyword>
<gene>
    <name evidence="1" type="ORF">J2800_002702</name>
</gene>
<protein>
    <submittedName>
        <fullName evidence="1">UrcA family protein</fullName>
    </submittedName>
</protein>
<dbReference type="NCBIfam" id="TIGR04433">
    <property type="entry name" value="UrcA_uranyl"/>
    <property type="match status" value="1"/>
</dbReference>
<dbReference type="InterPro" id="IPR030972">
    <property type="entry name" value="UrcA_uranyl"/>
</dbReference>
<proteinExistence type="predicted"/>
<name>A0ABU1N0K5_9CAUL</name>